<dbReference type="STRING" id="1610489.SAMN06295981_0873"/>
<organism evidence="2 3">
    <name type="scientific">Corynebacterium pollutisoli</name>
    <dbReference type="NCBI Taxonomy" id="1610489"/>
    <lineage>
        <taxon>Bacteria</taxon>
        <taxon>Bacillati</taxon>
        <taxon>Actinomycetota</taxon>
        <taxon>Actinomycetes</taxon>
        <taxon>Mycobacteriales</taxon>
        <taxon>Corynebacteriaceae</taxon>
        <taxon>Corynebacterium</taxon>
    </lineage>
</organism>
<dbReference type="OrthoDB" id="4393931at2"/>
<reference evidence="3" key="1">
    <citation type="submission" date="2017-04" db="EMBL/GenBank/DDBJ databases">
        <authorList>
            <person name="Varghese N."/>
            <person name="Submissions S."/>
        </authorList>
    </citation>
    <scope>NUCLEOTIDE SEQUENCE [LARGE SCALE GENOMIC DNA]</scope>
    <source>
        <strain evidence="3">VDS</strain>
    </source>
</reference>
<sequence length="365" mass="39444">MNNALIDPNIDAVRHDDLRALAELEGPVVSLLVPTHRGGPETVNDSRQLKPLLGDARARLAESFPDVDADALLAEVAALADDEPFWQRQADALAIFASPSGTRTFRTTLDGQAQVSVGEHANLRPLLPLVADDMPFLVLAVSQDKVRLFEGDRNSLSELDIGDAPASTDDSDYYTREPQFQHQAGDSAPAHGHDTGEGVVRDSFLRDVAKALNTRFTNDDRPLILAAVDEHRGGVKDYLPNVQLLDDTVSGNPDHLSAAELHEKAWPLASAEADKRHDDLLERFGENLGTGKATHDATKIGQEAEHGRVDTLVLTTLALRENTLGDASKAADLDAAVVHTLRNSGTVDVVPTFNEERAAGAIFRF</sequence>
<protein>
    <submittedName>
        <fullName evidence="2">Uncharacterized protein</fullName>
    </submittedName>
</protein>
<evidence type="ECO:0000313" key="3">
    <source>
        <dbReference type="Proteomes" id="UP000193309"/>
    </source>
</evidence>
<dbReference type="Pfam" id="PF18845">
    <property type="entry name" value="baeRF_family3"/>
    <property type="match status" value="1"/>
</dbReference>
<gene>
    <name evidence="2" type="ORF">SAMN06295981_0873</name>
</gene>
<dbReference type="InterPro" id="IPR041289">
    <property type="entry name" value="Bact_RF_family3"/>
</dbReference>
<feature type="region of interest" description="Disordered" evidence="1">
    <location>
        <begin position="179"/>
        <end position="198"/>
    </location>
</feature>
<dbReference type="RefSeq" id="WP_085549020.1">
    <property type="nucleotide sequence ID" value="NZ_FXAR01000002.1"/>
</dbReference>
<dbReference type="Proteomes" id="UP000193309">
    <property type="component" value="Unassembled WGS sequence"/>
</dbReference>
<dbReference type="EMBL" id="FXAR01000002">
    <property type="protein sequence ID" value="SMG17216.1"/>
    <property type="molecule type" value="Genomic_DNA"/>
</dbReference>
<proteinExistence type="predicted"/>
<evidence type="ECO:0000313" key="2">
    <source>
        <dbReference type="EMBL" id="SMG17216.1"/>
    </source>
</evidence>
<dbReference type="AlphaFoldDB" id="A0A1X7IQ59"/>
<keyword evidence="3" id="KW-1185">Reference proteome</keyword>
<name>A0A1X7IQ59_9CORY</name>
<evidence type="ECO:0000256" key="1">
    <source>
        <dbReference type="SAM" id="MobiDB-lite"/>
    </source>
</evidence>
<accession>A0A1X7IQ59</accession>